<dbReference type="OrthoDB" id="6313948at2"/>
<evidence type="ECO:0000313" key="4">
    <source>
        <dbReference type="Proteomes" id="UP000306719"/>
    </source>
</evidence>
<reference evidence="4" key="2">
    <citation type="submission" date="2019-06" db="EMBL/GenBank/DDBJ databases">
        <title>Co-occurence of chitin degradation, pigmentation and bioactivity in marine Pseudoalteromonas.</title>
        <authorList>
            <person name="Sonnenschein E.C."/>
            <person name="Bech P.K."/>
        </authorList>
    </citation>
    <scope>NUCLEOTIDE SEQUENCE [LARGE SCALE GENOMIC DNA]</scope>
    <source>
        <strain evidence="4">S2599</strain>
    </source>
</reference>
<gene>
    <name evidence="3" type="ORF">CWB98_02460</name>
</gene>
<comment type="caution">
    <text evidence="3">The sequence shown here is derived from an EMBL/GenBank/DDBJ whole genome shotgun (WGS) entry which is preliminary data.</text>
</comment>
<evidence type="ECO:0000259" key="2">
    <source>
        <dbReference type="Pfam" id="PF03886"/>
    </source>
</evidence>
<dbReference type="PROSITE" id="PS51257">
    <property type="entry name" value="PROKAR_LIPOPROTEIN"/>
    <property type="match status" value="1"/>
</dbReference>
<dbReference type="SUPFAM" id="SSF159594">
    <property type="entry name" value="XCC0632-like"/>
    <property type="match status" value="1"/>
</dbReference>
<dbReference type="Pfam" id="PF03886">
    <property type="entry name" value="ABC_trans_aux"/>
    <property type="match status" value="1"/>
</dbReference>
<dbReference type="RefSeq" id="WP_138543377.1">
    <property type="nucleotide sequence ID" value="NZ_PNCJ01000005.1"/>
</dbReference>
<dbReference type="Proteomes" id="UP000306719">
    <property type="component" value="Unassembled WGS sequence"/>
</dbReference>
<evidence type="ECO:0000313" key="3">
    <source>
        <dbReference type="EMBL" id="TMP39475.1"/>
    </source>
</evidence>
<feature type="chain" id="PRO_5024289723" description="ABC-type transport auxiliary lipoprotein component domain-containing protein" evidence="1">
    <location>
        <begin position="22"/>
        <end position="194"/>
    </location>
</feature>
<dbReference type="AlphaFoldDB" id="A0A5S3X6A5"/>
<keyword evidence="1" id="KW-0732">Signal</keyword>
<proteinExistence type="predicted"/>
<feature type="signal peptide" evidence="1">
    <location>
        <begin position="1"/>
        <end position="21"/>
    </location>
</feature>
<dbReference type="EMBL" id="PNCJ01000005">
    <property type="protein sequence ID" value="TMP39475.1"/>
    <property type="molecule type" value="Genomic_DNA"/>
</dbReference>
<dbReference type="Gene3D" id="3.40.50.10610">
    <property type="entry name" value="ABC-type transport auxiliary lipoprotein component"/>
    <property type="match status" value="1"/>
</dbReference>
<dbReference type="InterPro" id="IPR005586">
    <property type="entry name" value="ABC_trans_aux"/>
</dbReference>
<accession>A0A5S3X6A5</accession>
<feature type="domain" description="ABC-type transport auxiliary lipoprotein component" evidence="2">
    <location>
        <begin position="30"/>
        <end position="183"/>
    </location>
</feature>
<protein>
    <recommendedName>
        <fullName evidence="2">ABC-type transport auxiliary lipoprotein component domain-containing protein</fullName>
    </recommendedName>
</protein>
<organism evidence="3 4">
    <name type="scientific">Pseudoalteromonas rubra</name>
    <dbReference type="NCBI Taxonomy" id="43658"/>
    <lineage>
        <taxon>Bacteria</taxon>
        <taxon>Pseudomonadati</taxon>
        <taxon>Pseudomonadota</taxon>
        <taxon>Gammaproteobacteria</taxon>
        <taxon>Alteromonadales</taxon>
        <taxon>Pseudoalteromonadaceae</taxon>
        <taxon>Pseudoalteromonas</taxon>
    </lineage>
</organism>
<name>A0A5S3X6A5_9GAMM</name>
<evidence type="ECO:0000256" key="1">
    <source>
        <dbReference type="SAM" id="SignalP"/>
    </source>
</evidence>
<reference evidence="3 4" key="1">
    <citation type="submission" date="2018-01" db="EMBL/GenBank/DDBJ databases">
        <authorList>
            <person name="Paulsen S."/>
            <person name="Gram L.K."/>
        </authorList>
    </citation>
    <scope>NUCLEOTIDE SEQUENCE [LARGE SCALE GENOMIC DNA]</scope>
    <source>
        <strain evidence="3 4">S2599</strain>
    </source>
</reference>
<sequence>MRGVIALFVVLMMGCTGSAPAQYDYYRFHTSQVEVKTHKSEKPRVYLDQINIIGVADQQALVQYTGEHTVHIANYHYWAEHPKLLLTKETLRYLNGFGLDPVLSVNAGEFKQGKYRVLIEVSDLAGHFQHGALLRGSLHIYHMSANGADLVSVHQFNYTTPLVEDGFNALITAHQNNWQQLMQHLLSEMDSITR</sequence>